<evidence type="ECO:0000313" key="7">
    <source>
        <dbReference type="Proteomes" id="UP000823638"/>
    </source>
</evidence>
<keyword evidence="4 5" id="KW-0479">Metal-binding</keyword>
<evidence type="ECO:0000256" key="2">
    <source>
        <dbReference type="ARBA" id="ARBA00011643"/>
    </source>
</evidence>
<comment type="similarity">
    <text evidence="1">Belongs to the GTP cyclohydrolase I type 2/NIF3 family.</text>
</comment>
<feature type="binding site" evidence="5">
    <location>
        <position position="104"/>
    </location>
    <ligand>
        <name>a divalent metal cation</name>
        <dbReference type="ChEBI" id="CHEBI:60240"/>
        <label>1</label>
    </ligand>
</feature>
<feature type="binding site" evidence="5">
    <location>
        <position position="67"/>
    </location>
    <ligand>
        <name>a divalent metal cation</name>
        <dbReference type="ChEBI" id="CHEBI:60240"/>
        <label>1</label>
    </ligand>
</feature>
<evidence type="ECO:0000256" key="3">
    <source>
        <dbReference type="ARBA" id="ARBA00022112"/>
    </source>
</evidence>
<feature type="binding site" evidence="5">
    <location>
        <position position="226"/>
    </location>
    <ligand>
        <name>a divalent metal cation</name>
        <dbReference type="ChEBI" id="CHEBI:60240"/>
        <label>1</label>
    </ligand>
</feature>
<dbReference type="EMBL" id="JADIMM010000037">
    <property type="protein sequence ID" value="MBO8457198.1"/>
    <property type="molecule type" value="Genomic_DNA"/>
</dbReference>
<name>A0A9D9HP67_9SPIR</name>
<dbReference type="SUPFAM" id="SSF102705">
    <property type="entry name" value="NIF3 (NGG1p interacting factor 3)-like"/>
    <property type="match status" value="1"/>
</dbReference>
<dbReference type="GO" id="GO:0005737">
    <property type="term" value="C:cytoplasm"/>
    <property type="evidence" value="ECO:0007669"/>
    <property type="project" value="TreeGrafter"/>
</dbReference>
<protein>
    <recommendedName>
        <fullName evidence="3">GTP cyclohydrolase 1 type 2 homolog</fullName>
    </recommendedName>
</protein>
<evidence type="ECO:0000256" key="4">
    <source>
        <dbReference type="ARBA" id="ARBA00022723"/>
    </source>
</evidence>
<accession>A0A9D9HP67</accession>
<dbReference type="PANTHER" id="PTHR13799">
    <property type="entry name" value="NGG1 INTERACTING FACTOR 3"/>
    <property type="match status" value="1"/>
</dbReference>
<feature type="binding site" evidence="5">
    <location>
        <position position="222"/>
    </location>
    <ligand>
        <name>a divalent metal cation</name>
        <dbReference type="ChEBI" id="CHEBI:60240"/>
        <label>1</label>
    </ligand>
</feature>
<dbReference type="NCBIfam" id="TIGR00486">
    <property type="entry name" value="YbgI_SA1388"/>
    <property type="match status" value="1"/>
</dbReference>
<evidence type="ECO:0000313" key="6">
    <source>
        <dbReference type="EMBL" id="MBO8457198.1"/>
    </source>
</evidence>
<evidence type="ECO:0000256" key="1">
    <source>
        <dbReference type="ARBA" id="ARBA00006964"/>
    </source>
</evidence>
<proteinExistence type="inferred from homology"/>
<comment type="subunit">
    <text evidence="2">Homohexamer.</text>
</comment>
<reference evidence="6" key="1">
    <citation type="submission" date="2020-10" db="EMBL/GenBank/DDBJ databases">
        <authorList>
            <person name="Gilroy R."/>
        </authorList>
    </citation>
    <scope>NUCLEOTIDE SEQUENCE</scope>
    <source>
        <strain evidence="6">10532</strain>
    </source>
</reference>
<dbReference type="InterPro" id="IPR036069">
    <property type="entry name" value="DUF34/NIF3_sf"/>
</dbReference>
<dbReference type="AlphaFoldDB" id="A0A9D9HP67"/>
<organism evidence="6 7">
    <name type="scientific">Candidatus Gallitreponema excrementavium</name>
    <dbReference type="NCBI Taxonomy" id="2840840"/>
    <lineage>
        <taxon>Bacteria</taxon>
        <taxon>Pseudomonadati</taxon>
        <taxon>Spirochaetota</taxon>
        <taxon>Spirochaetia</taxon>
        <taxon>Spirochaetales</taxon>
        <taxon>Candidatus Gallitreponema</taxon>
    </lineage>
</organism>
<dbReference type="InterPro" id="IPR002678">
    <property type="entry name" value="DUF34/NIF3"/>
</dbReference>
<reference evidence="6" key="2">
    <citation type="journal article" date="2021" name="PeerJ">
        <title>Extensive microbial diversity within the chicken gut microbiome revealed by metagenomics and culture.</title>
        <authorList>
            <person name="Gilroy R."/>
            <person name="Ravi A."/>
            <person name="Getino M."/>
            <person name="Pursley I."/>
            <person name="Horton D.L."/>
            <person name="Alikhan N.F."/>
            <person name="Baker D."/>
            <person name="Gharbi K."/>
            <person name="Hall N."/>
            <person name="Watson M."/>
            <person name="Adriaenssens E.M."/>
            <person name="Foster-Nyarko E."/>
            <person name="Jarju S."/>
            <person name="Secka A."/>
            <person name="Antonio M."/>
            <person name="Oren A."/>
            <person name="Chaudhuri R.R."/>
            <person name="La Ragione R."/>
            <person name="Hildebrand F."/>
            <person name="Pallen M.J."/>
        </authorList>
    </citation>
    <scope>NUCLEOTIDE SEQUENCE</scope>
    <source>
        <strain evidence="6">10532</strain>
    </source>
</reference>
<dbReference type="GO" id="GO:0046872">
    <property type="term" value="F:metal ion binding"/>
    <property type="evidence" value="ECO:0007669"/>
    <property type="project" value="UniProtKB-KW"/>
</dbReference>
<dbReference type="PANTHER" id="PTHR13799:SF14">
    <property type="entry name" value="GTP CYCLOHYDROLASE 1 TYPE 2 HOMOLOG"/>
    <property type="match status" value="1"/>
</dbReference>
<dbReference type="Proteomes" id="UP000823638">
    <property type="component" value="Unassembled WGS sequence"/>
</dbReference>
<dbReference type="Gene3D" id="3.40.1390.30">
    <property type="entry name" value="NIF3 (NGG1p interacting factor 3)-like"/>
    <property type="match status" value="2"/>
</dbReference>
<sequence>MNFTTKQLDKYFKEILNIENFPGDPSQNGLQVDNDGAPVKKVAFAVDASMETFKRAKESGADMVFVHHGLLWGISQPLTGIYYQRIKFLMENNIALYACHLPLDAHPELGNNASIAKKLELIETEPFCSWRGYLIGVKGRLPEEMTPEEILQKAFPGRKTVQGLFKFGKEKNLTVGIVSGGAAEDVYQAIDQGLDIYITGESSHEIYHPCQENKINFLAAGHYETETGGVKNAAAKLGLDTGIETVFIDIPTNQ</sequence>
<feature type="binding site" evidence="5">
    <location>
        <position position="68"/>
    </location>
    <ligand>
        <name>a divalent metal cation</name>
        <dbReference type="ChEBI" id="CHEBI:60240"/>
        <label>1</label>
    </ligand>
</feature>
<gene>
    <name evidence="6" type="ORF">IAA81_03090</name>
</gene>
<evidence type="ECO:0000256" key="5">
    <source>
        <dbReference type="PIRSR" id="PIRSR602678-1"/>
    </source>
</evidence>
<dbReference type="FunFam" id="3.40.1390.30:FF:000001">
    <property type="entry name" value="GTP cyclohydrolase 1 type 2"/>
    <property type="match status" value="1"/>
</dbReference>
<dbReference type="Pfam" id="PF01784">
    <property type="entry name" value="DUF34_NIF3"/>
    <property type="match status" value="1"/>
</dbReference>
<comment type="caution">
    <text evidence="6">The sequence shown here is derived from an EMBL/GenBank/DDBJ whole genome shotgun (WGS) entry which is preliminary data.</text>
</comment>